<evidence type="ECO:0000313" key="2">
    <source>
        <dbReference type="Proteomes" id="UP000094569"/>
    </source>
</evidence>
<evidence type="ECO:0000313" key="1">
    <source>
        <dbReference type="EMBL" id="ODM22137.1"/>
    </source>
</evidence>
<dbReference type="EMBL" id="JXNT01000002">
    <property type="protein sequence ID" value="ODM22137.1"/>
    <property type="molecule type" value="Genomic_DNA"/>
</dbReference>
<dbReference type="AlphaFoldDB" id="A0A1E3BML5"/>
<sequence length="97" mass="11186">MVTARELVQKYHAAEKVVIKALRAAQNLDGHLTQHLNQAFNKGHEAEKLRGDWITSGYRPEDIKNEDIGHLEAVEWIDENIMQPSQEIADRREIRLS</sequence>
<accession>A0A1E3BML5</accession>
<protein>
    <submittedName>
        <fullName evidence="1">Uncharacterized protein</fullName>
    </submittedName>
</protein>
<name>A0A1E3BML5_ASPCR</name>
<dbReference type="Proteomes" id="UP000094569">
    <property type="component" value="Unassembled WGS sequence"/>
</dbReference>
<proteinExistence type="predicted"/>
<gene>
    <name evidence="1" type="ORF">SI65_02983</name>
</gene>
<comment type="caution">
    <text evidence="1">The sequence shown here is derived from an EMBL/GenBank/DDBJ whole genome shotgun (WGS) entry which is preliminary data.</text>
</comment>
<organism evidence="1 2">
    <name type="scientific">Aspergillus cristatus</name>
    <name type="common">Chinese Fuzhuan brick tea-fermentation fungus</name>
    <name type="synonym">Eurotium cristatum</name>
    <dbReference type="NCBI Taxonomy" id="573508"/>
    <lineage>
        <taxon>Eukaryota</taxon>
        <taxon>Fungi</taxon>
        <taxon>Dikarya</taxon>
        <taxon>Ascomycota</taxon>
        <taxon>Pezizomycotina</taxon>
        <taxon>Eurotiomycetes</taxon>
        <taxon>Eurotiomycetidae</taxon>
        <taxon>Eurotiales</taxon>
        <taxon>Aspergillaceae</taxon>
        <taxon>Aspergillus</taxon>
        <taxon>Aspergillus subgen. Aspergillus</taxon>
    </lineage>
</organism>
<reference evidence="1 2" key="1">
    <citation type="journal article" date="2016" name="BMC Genomics">
        <title>Comparative genomic and transcriptomic analyses of the Fuzhuan brick tea-fermentation fungus Aspergillus cristatus.</title>
        <authorList>
            <person name="Ge Y."/>
            <person name="Wang Y."/>
            <person name="Liu Y."/>
            <person name="Tan Y."/>
            <person name="Ren X."/>
            <person name="Zhang X."/>
            <person name="Hyde K.D."/>
            <person name="Liu Y."/>
            <person name="Liu Z."/>
        </authorList>
    </citation>
    <scope>NUCLEOTIDE SEQUENCE [LARGE SCALE GENOMIC DNA]</scope>
    <source>
        <strain evidence="1 2">GZAAS20.1005</strain>
    </source>
</reference>
<dbReference type="OrthoDB" id="10450596at2759"/>
<keyword evidence="2" id="KW-1185">Reference proteome</keyword>
<dbReference type="VEuPathDB" id="FungiDB:SI65_02983"/>